<dbReference type="RefSeq" id="WP_005468187.1">
    <property type="nucleotide sequence ID" value="NZ_KB291037.1"/>
</dbReference>
<dbReference type="GO" id="GO:0070006">
    <property type="term" value="F:metalloaminopeptidase activity"/>
    <property type="evidence" value="ECO:0007669"/>
    <property type="project" value="UniProtKB-UniRule"/>
</dbReference>
<comment type="catalytic activity">
    <reaction evidence="6 7">
        <text>Release of N-terminal amino acids, preferentially methionine, from peptides and arylamides.</text>
        <dbReference type="EC" id="3.4.11.18"/>
    </reaction>
</comment>
<evidence type="ECO:0000313" key="9">
    <source>
        <dbReference type="EMBL" id="EKX99930.1"/>
    </source>
</evidence>
<dbReference type="PRINTS" id="PR00599">
    <property type="entry name" value="MAPEPTIDASE"/>
</dbReference>
<feature type="binding site" evidence="6">
    <location>
        <position position="234"/>
    </location>
    <ligand>
        <name>a divalent metal cation</name>
        <dbReference type="ChEBI" id="CHEBI:60240"/>
        <label>1</label>
    </ligand>
</feature>
<organism evidence="9 10">
    <name type="scientific">Porphyromonas catoniae F0037</name>
    <dbReference type="NCBI Taxonomy" id="1127696"/>
    <lineage>
        <taxon>Bacteria</taxon>
        <taxon>Pseudomonadati</taxon>
        <taxon>Bacteroidota</taxon>
        <taxon>Bacteroidia</taxon>
        <taxon>Bacteroidales</taxon>
        <taxon>Porphyromonadaceae</taxon>
        <taxon>Porphyromonas</taxon>
    </lineage>
</organism>
<dbReference type="GO" id="GO:0004239">
    <property type="term" value="F:initiator methionyl aminopeptidase activity"/>
    <property type="evidence" value="ECO:0007669"/>
    <property type="project" value="UniProtKB-UniRule"/>
</dbReference>
<dbReference type="InterPro" id="IPR001714">
    <property type="entry name" value="Pept_M24_MAP"/>
</dbReference>
<dbReference type="AlphaFoldDB" id="L1N9C4"/>
<dbReference type="Proteomes" id="UP000010408">
    <property type="component" value="Unassembled WGS sequence"/>
</dbReference>
<dbReference type="CDD" id="cd01086">
    <property type="entry name" value="MetAP1"/>
    <property type="match status" value="1"/>
</dbReference>
<feature type="binding site" evidence="6">
    <location>
        <position position="202"/>
    </location>
    <ligand>
        <name>a divalent metal cation</name>
        <dbReference type="ChEBI" id="CHEBI:60240"/>
        <label>2</label>
        <note>catalytic</note>
    </ligand>
</feature>
<evidence type="ECO:0000256" key="1">
    <source>
        <dbReference type="ARBA" id="ARBA00002521"/>
    </source>
</evidence>
<sequence length="262" mass="28571">MIYLKTDEEIELMRAANLLVGRTLAEVAKIIAPGVSTLQLDKRAEEFIRDNGATPAFLGYNGFPGSLCTSVNDHVVHGIPSSKVVLRDGDIVSVDCGTKLAGFTGDSAYTFAVGEVAPEVLALLRTTKESLYIGIEQAMAGKRVGDISFAVQQYCEARGYHIVRELEGHGIGKEMHEEPGVPNYGRRGTGAELRSGMCICIEPMVNMGSKNVIFDRNDGWTVRTKTGKPSAHFEHCIAIRDGKADILSSFDFIKEVLVDREF</sequence>
<feature type="binding site" evidence="6">
    <location>
        <position position="77"/>
    </location>
    <ligand>
        <name>substrate</name>
    </ligand>
</feature>
<evidence type="ECO:0000256" key="6">
    <source>
        <dbReference type="HAMAP-Rule" id="MF_01974"/>
    </source>
</evidence>
<dbReference type="PATRIC" id="fig|1127696.3.peg.1672"/>
<comment type="similarity">
    <text evidence="6">Belongs to the peptidase M24A family. Methionine aminopeptidase type 1 subfamily.</text>
</comment>
<dbReference type="Gene3D" id="3.90.230.10">
    <property type="entry name" value="Creatinase/methionine aminopeptidase superfamily"/>
    <property type="match status" value="1"/>
</dbReference>
<name>L1N9C4_9PORP</name>
<dbReference type="SUPFAM" id="SSF55920">
    <property type="entry name" value="Creatinase/aminopeptidase"/>
    <property type="match status" value="1"/>
</dbReference>
<dbReference type="GO" id="GO:0046872">
    <property type="term" value="F:metal ion binding"/>
    <property type="evidence" value="ECO:0007669"/>
    <property type="project" value="UniProtKB-UniRule"/>
</dbReference>
<comment type="function">
    <text evidence="1 6">Removes the N-terminal methionine from nascent proteins. The N-terminal methionine is often cleaved when the second residue in the primary sequence is small and uncharged (Met-Ala-, Cys, Gly, Pro, Ser, Thr, or Val). Requires deformylation of the N(alpha)-formylated initiator methionine before it can be hydrolyzed.</text>
</comment>
<dbReference type="eggNOG" id="COG0024">
    <property type="taxonomic scope" value="Bacteria"/>
</dbReference>
<reference evidence="9 10" key="1">
    <citation type="submission" date="2012-05" db="EMBL/GenBank/DDBJ databases">
        <authorList>
            <person name="Weinstock G."/>
            <person name="Sodergren E."/>
            <person name="Lobos E.A."/>
            <person name="Fulton L."/>
            <person name="Fulton R."/>
            <person name="Courtney L."/>
            <person name="Fronick C."/>
            <person name="O'Laughlin M."/>
            <person name="Godfrey J."/>
            <person name="Wilson R.M."/>
            <person name="Miner T."/>
            <person name="Farmer C."/>
            <person name="Delehaunty K."/>
            <person name="Cordes M."/>
            <person name="Minx P."/>
            <person name="Tomlinson C."/>
            <person name="Chen J."/>
            <person name="Wollam A."/>
            <person name="Pepin K.H."/>
            <person name="Bhonagiri V."/>
            <person name="Zhang X."/>
            <person name="Suruliraj S."/>
            <person name="Warren W."/>
            <person name="Mitreva M."/>
            <person name="Mardis E.R."/>
            <person name="Wilson R.K."/>
        </authorList>
    </citation>
    <scope>NUCLEOTIDE SEQUENCE [LARGE SCALE GENOMIC DNA]</scope>
    <source>
        <strain evidence="9 10">F0037</strain>
    </source>
</reference>
<evidence type="ECO:0000313" key="10">
    <source>
        <dbReference type="Proteomes" id="UP000010408"/>
    </source>
</evidence>
<feature type="binding site" evidence="6">
    <location>
        <position position="106"/>
    </location>
    <ligand>
        <name>a divalent metal cation</name>
        <dbReference type="ChEBI" id="CHEBI:60240"/>
        <label>1</label>
    </ligand>
</feature>
<comment type="subunit">
    <text evidence="6">Monomer.</text>
</comment>
<evidence type="ECO:0000256" key="4">
    <source>
        <dbReference type="ARBA" id="ARBA00022723"/>
    </source>
</evidence>
<keyword evidence="3 6" id="KW-0645">Protease</keyword>
<dbReference type="PANTHER" id="PTHR43330:SF27">
    <property type="entry name" value="METHIONINE AMINOPEPTIDASE"/>
    <property type="match status" value="1"/>
</dbReference>
<dbReference type="Pfam" id="PF00557">
    <property type="entry name" value="Peptidase_M24"/>
    <property type="match status" value="1"/>
</dbReference>
<dbReference type="GO" id="GO:0006508">
    <property type="term" value="P:proteolysis"/>
    <property type="evidence" value="ECO:0007669"/>
    <property type="project" value="UniProtKB-KW"/>
</dbReference>
<feature type="binding site" evidence="6">
    <location>
        <position position="176"/>
    </location>
    <ligand>
        <name>substrate</name>
    </ligand>
</feature>
<evidence type="ECO:0000256" key="5">
    <source>
        <dbReference type="ARBA" id="ARBA00022801"/>
    </source>
</evidence>
<dbReference type="GO" id="GO:0005829">
    <property type="term" value="C:cytosol"/>
    <property type="evidence" value="ECO:0007669"/>
    <property type="project" value="TreeGrafter"/>
</dbReference>
<evidence type="ECO:0000256" key="3">
    <source>
        <dbReference type="ARBA" id="ARBA00022670"/>
    </source>
</evidence>
<feature type="domain" description="Peptidase M24" evidence="8">
    <location>
        <begin position="11"/>
        <end position="240"/>
    </location>
</feature>
<evidence type="ECO:0000256" key="7">
    <source>
        <dbReference type="RuleBase" id="RU003653"/>
    </source>
</evidence>
<keyword evidence="4 6" id="KW-0479">Metal-binding</keyword>
<comment type="caution">
    <text evidence="9">The sequence shown here is derived from an EMBL/GenBank/DDBJ whole genome shotgun (WGS) entry which is preliminary data.</text>
</comment>
<comment type="cofactor">
    <cofactor evidence="6">
        <name>Co(2+)</name>
        <dbReference type="ChEBI" id="CHEBI:48828"/>
    </cofactor>
    <cofactor evidence="6">
        <name>Zn(2+)</name>
        <dbReference type="ChEBI" id="CHEBI:29105"/>
    </cofactor>
    <cofactor evidence="6">
        <name>Mn(2+)</name>
        <dbReference type="ChEBI" id="CHEBI:29035"/>
    </cofactor>
    <cofactor evidence="6">
        <name>Fe(2+)</name>
        <dbReference type="ChEBI" id="CHEBI:29033"/>
    </cofactor>
    <text evidence="6">Binds 2 divalent metal cations per subunit. Has a high-affinity and a low affinity metal-binding site. The true nature of the physiological cofactor is under debate. The enzyme is active with cobalt, zinc, manganese or divalent iron ions. Most likely, methionine aminopeptidases function as mononuclear Fe(2+)-metalloproteases under physiological conditions, and the catalytically relevant metal-binding site has been assigned to the histidine-containing high-affinity site.</text>
</comment>
<dbReference type="STRING" id="1127696.HMPREF9134_01839"/>
<accession>L1N9C4</accession>
<dbReference type="InterPro" id="IPR000994">
    <property type="entry name" value="Pept_M24"/>
</dbReference>
<evidence type="ECO:0000259" key="8">
    <source>
        <dbReference type="Pfam" id="PF00557"/>
    </source>
</evidence>
<dbReference type="HOGENOM" id="CLU_015857_0_1_10"/>
<dbReference type="NCBIfam" id="TIGR00500">
    <property type="entry name" value="met_pdase_I"/>
    <property type="match status" value="1"/>
</dbReference>
<feature type="binding site" evidence="6">
    <location>
        <position position="169"/>
    </location>
    <ligand>
        <name>a divalent metal cation</name>
        <dbReference type="ChEBI" id="CHEBI:60240"/>
        <label>2</label>
        <note>catalytic</note>
    </ligand>
</feature>
<feature type="binding site" evidence="6">
    <location>
        <position position="95"/>
    </location>
    <ligand>
        <name>a divalent metal cation</name>
        <dbReference type="ChEBI" id="CHEBI:60240"/>
        <label>1</label>
    </ligand>
</feature>
<dbReference type="EMBL" id="AMEQ01000044">
    <property type="protein sequence ID" value="EKX99930.1"/>
    <property type="molecule type" value="Genomic_DNA"/>
</dbReference>
<keyword evidence="5 6" id="KW-0378">Hydrolase</keyword>
<gene>
    <name evidence="6" type="primary">map</name>
    <name evidence="9" type="ORF">HMPREF9134_01839</name>
</gene>
<feature type="binding site" evidence="6">
    <location>
        <position position="234"/>
    </location>
    <ligand>
        <name>a divalent metal cation</name>
        <dbReference type="ChEBI" id="CHEBI:60240"/>
        <label>2</label>
        <note>catalytic</note>
    </ligand>
</feature>
<protein>
    <recommendedName>
        <fullName evidence="6 7">Methionine aminopeptidase</fullName>
        <shortName evidence="6">MAP</shortName>
        <shortName evidence="6">MetAP</shortName>
        <ecNumber evidence="6 7">3.4.11.18</ecNumber>
    </recommendedName>
    <alternativeName>
        <fullName evidence="6">Peptidase M</fullName>
    </alternativeName>
</protein>
<dbReference type="InterPro" id="IPR036005">
    <property type="entry name" value="Creatinase/aminopeptidase-like"/>
</dbReference>
<dbReference type="PANTHER" id="PTHR43330">
    <property type="entry name" value="METHIONINE AMINOPEPTIDASE"/>
    <property type="match status" value="1"/>
</dbReference>
<feature type="binding site" evidence="6">
    <location>
        <position position="106"/>
    </location>
    <ligand>
        <name>a divalent metal cation</name>
        <dbReference type="ChEBI" id="CHEBI:60240"/>
        <label>2</label>
        <note>catalytic</note>
    </ligand>
</feature>
<dbReference type="InterPro" id="IPR002467">
    <property type="entry name" value="Pept_M24A_MAP1"/>
</dbReference>
<evidence type="ECO:0000256" key="2">
    <source>
        <dbReference type="ARBA" id="ARBA00022438"/>
    </source>
</evidence>
<keyword evidence="2 6" id="KW-0031">Aminopeptidase</keyword>
<dbReference type="EC" id="3.4.11.18" evidence="6 7"/>
<proteinExistence type="inferred from homology"/>
<dbReference type="HAMAP" id="MF_01974">
    <property type="entry name" value="MetAP_1"/>
    <property type="match status" value="1"/>
</dbReference>